<dbReference type="STRING" id="177413.SAMN05660859_0283"/>
<evidence type="ECO:0000259" key="1">
    <source>
        <dbReference type="Pfam" id="PF13391"/>
    </source>
</evidence>
<dbReference type="RefSeq" id="WP_091444575.1">
    <property type="nucleotide sequence ID" value="NZ_FMTP01000012.1"/>
</dbReference>
<keyword evidence="3" id="KW-1185">Reference proteome</keyword>
<evidence type="ECO:0000313" key="2">
    <source>
        <dbReference type="EMBL" id="SCW96584.1"/>
    </source>
</evidence>
<proteinExistence type="predicted"/>
<sequence>MSGTEERLLAYPFVLLSELRDAANEHGYRIGPEEAGGWIFFRSASAPGEIGLAAADGTGPFFLSLMLPGVARALDAQPAAPCAKGHAGAFMFATRDELHAGVQAVYRLSVSLPNFPLEKYENAVAGVGETEGERAQKFRIGQNIFRDALMEYWSGTCPLSGISSPELLRASHMIPWSDCTTDAQRLDVHNGLLLSALWDAAFDAGLVTFDDDGAILTSPQLEVAAHQALGLGKTLRLALRDEHRPYLVYHRNHVWMQR</sequence>
<dbReference type="AlphaFoldDB" id="A0A1G4USR4"/>
<keyword evidence="2" id="KW-0255">Endonuclease</keyword>
<name>A0A1G4USR4_9HYPH</name>
<dbReference type="InterPro" id="IPR003615">
    <property type="entry name" value="HNH_nuc"/>
</dbReference>
<feature type="domain" description="HNH nuclease" evidence="1">
    <location>
        <begin position="157"/>
        <end position="210"/>
    </location>
</feature>
<dbReference type="GO" id="GO:0004519">
    <property type="term" value="F:endonuclease activity"/>
    <property type="evidence" value="ECO:0007669"/>
    <property type="project" value="UniProtKB-KW"/>
</dbReference>
<protein>
    <submittedName>
        <fullName evidence="2">HNH endonuclease</fullName>
    </submittedName>
</protein>
<dbReference type="Proteomes" id="UP000198889">
    <property type="component" value="Unassembled WGS sequence"/>
</dbReference>
<dbReference type="EMBL" id="FMTP01000012">
    <property type="protein sequence ID" value="SCW96584.1"/>
    <property type="molecule type" value="Genomic_DNA"/>
</dbReference>
<gene>
    <name evidence="2" type="ORF">SAMN05660859_0283</name>
</gene>
<dbReference type="Pfam" id="PF13391">
    <property type="entry name" value="HNH_2"/>
    <property type="match status" value="1"/>
</dbReference>
<organism evidence="2 3">
    <name type="scientific">Ancylobacter rudongensis</name>
    <dbReference type="NCBI Taxonomy" id="177413"/>
    <lineage>
        <taxon>Bacteria</taxon>
        <taxon>Pseudomonadati</taxon>
        <taxon>Pseudomonadota</taxon>
        <taxon>Alphaproteobacteria</taxon>
        <taxon>Hyphomicrobiales</taxon>
        <taxon>Xanthobacteraceae</taxon>
        <taxon>Ancylobacter</taxon>
    </lineage>
</organism>
<keyword evidence="2" id="KW-0378">Hydrolase</keyword>
<reference evidence="3" key="1">
    <citation type="submission" date="2016-10" db="EMBL/GenBank/DDBJ databases">
        <authorList>
            <person name="Varghese N."/>
            <person name="Submissions S."/>
        </authorList>
    </citation>
    <scope>NUCLEOTIDE SEQUENCE [LARGE SCALE GENOMIC DNA]</scope>
    <source>
        <strain evidence="3">CGMCC 1.1761</strain>
    </source>
</reference>
<evidence type="ECO:0000313" key="3">
    <source>
        <dbReference type="Proteomes" id="UP000198889"/>
    </source>
</evidence>
<keyword evidence="2" id="KW-0540">Nuclease</keyword>
<accession>A0A1G4USR4</accession>